<evidence type="ECO:0000313" key="2">
    <source>
        <dbReference type="EMBL" id="CEG24250.1"/>
    </source>
</evidence>
<dbReference type="Pfam" id="PF13460">
    <property type="entry name" value="NAD_binding_10"/>
    <property type="match status" value="1"/>
</dbReference>
<dbReference type="AlphaFoldDB" id="A0A098ER27"/>
<dbReference type="PANTHER" id="PTHR15020">
    <property type="entry name" value="FLAVIN REDUCTASE-RELATED"/>
    <property type="match status" value="1"/>
</dbReference>
<proteinExistence type="predicted"/>
<dbReference type="EMBL" id="CCXS01000001">
    <property type="protein sequence ID" value="CEG24250.1"/>
    <property type="molecule type" value="Genomic_DNA"/>
</dbReference>
<dbReference type="Gene3D" id="3.40.50.720">
    <property type="entry name" value="NAD(P)-binding Rossmann-like Domain"/>
    <property type="match status" value="1"/>
</dbReference>
<dbReference type="InterPro" id="IPR036291">
    <property type="entry name" value="NAD(P)-bd_dom_sf"/>
</dbReference>
<accession>A0A098ER27</accession>
<dbReference type="STRING" id="1499687.BN1080_03271"/>
<dbReference type="OrthoDB" id="9803892at2"/>
<dbReference type="CDD" id="cd05243">
    <property type="entry name" value="SDR_a5"/>
    <property type="match status" value="1"/>
</dbReference>
<gene>
    <name evidence="2" type="primary">yhfK_3</name>
    <name evidence="2" type="ORF">BN1080_03271</name>
</gene>
<feature type="domain" description="NAD(P)-binding" evidence="1">
    <location>
        <begin position="7"/>
        <end position="192"/>
    </location>
</feature>
<sequence length="215" mass="22994">MKVLVIGANGQVGRNIVKELSASEHEAVAMVRKEEQVDHLKELGAQKVVLADLEKDFSEAFSDVDAVIFAAGSGASTGPDKTLTIDLWGSAKAAQYAEENGVKRFVQLSSMGTNDPDAGGEEMKPYLVAKRAADEILKSTSLDYTIVRPGALSDEDKTENIEVSTSGFTSMEGRSIPRADVASVLVNVLDRPNTYHKTFEVLQGGNSTASELDSL</sequence>
<dbReference type="SUPFAM" id="SSF51735">
    <property type="entry name" value="NAD(P)-binding Rossmann-fold domains"/>
    <property type="match status" value="1"/>
</dbReference>
<evidence type="ECO:0000313" key="3">
    <source>
        <dbReference type="Proteomes" id="UP000043699"/>
    </source>
</evidence>
<organism evidence="2 3">
    <name type="scientific">Planococcus massiliensis</name>
    <dbReference type="NCBI Taxonomy" id="1499687"/>
    <lineage>
        <taxon>Bacteria</taxon>
        <taxon>Bacillati</taxon>
        <taxon>Bacillota</taxon>
        <taxon>Bacilli</taxon>
        <taxon>Bacillales</taxon>
        <taxon>Caryophanaceae</taxon>
        <taxon>Planococcus</taxon>
    </lineage>
</organism>
<protein>
    <submittedName>
        <fullName evidence="2">Putative sugar epimerase YhfK</fullName>
    </submittedName>
</protein>
<dbReference type="PANTHER" id="PTHR15020:SF50">
    <property type="entry name" value="UPF0659 PROTEIN YMR090W"/>
    <property type="match status" value="1"/>
</dbReference>
<dbReference type="InterPro" id="IPR016040">
    <property type="entry name" value="NAD(P)-bd_dom"/>
</dbReference>
<dbReference type="RefSeq" id="WP_052653660.1">
    <property type="nucleotide sequence ID" value="NZ_CCXS01000001.1"/>
</dbReference>
<evidence type="ECO:0000259" key="1">
    <source>
        <dbReference type="Pfam" id="PF13460"/>
    </source>
</evidence>
<reference evidence="2 3" key="1">
    <citation type="submission" date="2014-09" db="EMBL/GenBank/DDBJ databases">
        <authorList>
            <person name="Urmite Genomes Urmite Genomes"/>
        </authorList>
    </citation>
    <scope>NUCLEOTIDE SEQUENCE [LARGE SCALE GENOMIC DNA]</scope>
    <source>
        <strain evidence="2 3">ES2</strain>
    </source>
</reference>
<keyword evidence="3" id="KW-1185">Reference proteome</keyword>
<dbReference type="Proteomes" id="UP000043699">
    <property type="component" value="Unassembled WGS sequence"/>
</dbReference>
<name>A0A098ER27_9BACL</name>